<keyword evidence="2" id="KW-0732">Signal</keyword>
<evidence type="ECO:0000313" key="3">
    <source>
        <dbReference type="EMBL" id="ERN15593.1"/>
    </source>
</evidence>
<dbReference type="EMBL" id="KI392502">
    <property type="protein sequence ID" value="ERN15593.1"/>
    <property type="molecule type" value="Genomic_DNA"/>
</dbReference>
<feature type="region of interest" description="Disordered" evidence="1">
    <location>
        <begin position="20"/>
        <end position="73"/>
    </location>
</feature>
<organism evidence="3 4">
    <name type="scientific">Amborella trichopoda</name>
    <dbReference type="NCBI Taxonomy" id="13333"/>
    <lineage>
        <taxon>Eukaryota</taxon>
        <taxon>Viridiplantae</taxon>
        <taxon>Streptophyta</taxon>
        <taxon>Embryophyta</taxon>
        <taxon>Tracheophyta</taxon>
        <taxon>Spermatophyta</taxon>
        <taxon>Magnoliopsida</taxon>
        <taxon>Amborellales</taxon>
        <taxon>Amborellaceae</taxon>
        <taxon>Amborella</taxon>
    </lineage>
</organism>
<protein>
    <submittedName>
        <fullName evidence="3">Uncharacterized protein</fullName>
    </submittedName>
</protein>
<dbReference type="AlphaFoldDB" id="U5D5I2"/>
<name>U5D5I2_AMBTC</name>
<feature type="chain" id="PRO_5004658620" evidence="2">
    <location>
        <begin position="24"/>
        <end position="73"/>
    </location>
</feature>
<evidence type="ECO:0000256" key="1">
    <source>
        <dbReference type="SAM" id="MobiDB-lite"/>
    </source>
</evidence>
<dbReference type="HOGENOM" id="CLU_2708133_0_0_1"/>
<accession>U5D5I2</accession>
<dbReference type="Gramene" id="ERN15593">
    <property type="protein sequence ID" value="ERN15593"/>
    <property type="gene ID" value="AMTR_s00048p00159200"/>
</dbReference>
<evidence type="ECO:0000313" key="4">
    <source>
        <dbReference type="Proteomes" id="UP000017836"/>
    </source>
</evidence>
<feature type="signal peptide" evidence="2">
    <location>
        <begin position="1"/>
        <end position="23"/>
    </location>
</feature>
<evidence type="ECO:0000256" key="2">
    <source>
        <dbReference type="SAM" id="SignalP"/>
    </source>
</evidence>
<sequence length="73" mass="7776">MGITVISGVTICLLVILQKKAKAKEPKKARENPSTARADTATGATATSSSREGIWPKATAQRPPRGGRTHRHL</sequence>
<reference evidence="4" key="1">
    <citation type="journal article" date="2013" name="Science">
        <title>The Amborella genome and the evolution of flowering plants.</title>
        <authorList>
            <consortium name="Amborella Genome Project"/>
        </authorList>
    </citation>
    <scope>NUCLEOTIDE SEQUENCE [LARGE SCALE GENOMIC DNA]</scope>
</reference>
<feature type="compositionally biased region" description="Low complexity" evidence="1">
    <location>
        <begin position="34"/>
        <end position="50"/>
    </location>
</feature>
<keyword evidence="4" id="KW-1185">Reference proteome</keyword>
<proteinExistence type="predicted"/>
<dbReference type="Proteomes" id="UP000017836">
    <property type="component" value="Unassembled WGS sequence"/>
</dbReference>
<gene>
    <name evidence="3" type="ORF">AMTR_s00048p00159200</name>
</gene>